<reference evidence="3 4" key="1">
    <citation type="submission" date="2009-12" db="EMBL/GenBank/DDBJ databases">
        <authorList>
            <person name="Shrivastava S."/>
            <person name="Madupu R."/>
            <person name="Durkin A.S."/>
            <person name="Torralba M."/>
            <person name="Methe B."/>
            <person name="Sutton G.G."/>
            <person name="Strausberg R.L."/>
            <person name="Nelson K.E."/>
        </authorList>
    </citation>
    <scope>NUCLEOTIDE SEQUENCE [LARGE SCALE GENOMIC DNA]</scope>
    <source>
        <strain evidence="3 4">W5455</strain>
    </source>
</reference>
<comment type="caution">
    <text evidence="3">The sequence shown here is derived from an EMBL/GenBank/DDBJ whole genome shotgun (WGS) entry which is preliminary data.</text>
</comment>
<protein>
    <submittedName>
        <fullName evidence="3">Transposase</fullName>
    </submittedName>
</protein>
<accession>A0ABM9ZRC5</accession>
<evidence type="ECO:0000256" key="1">
    <source>
        <dbReference type="SAM" id="Coils"/>
    </source>
</evidence>
<dbReference type="InterPro" id="IPR010921">
    <property type="entry name" value="Trp_repressor/repl_initiator"/>
</dbReference>
<dbReference type="InterPro" id="IPR055247">
    <property type="entry name" value="InsJ-like_HTH"/>
</dbReference>
<keyword evidence="1" id="KW-0175">Coiled coil</keyword>
<name>A0ABM9ZRC5_9BACT</name>
<dbReference type="Gene3D" id="1.10.10.10">
    <property type="entry name" value="Winged helix-like DNA-binding domain superfamily/Winged helix DNA-binding domain"/>
    <property type="match status" value="1"/>
</dbReference>
<dbReference type="SUPFAM" id="SSF48295">
    <property type="entry name" value="TrpR-like"/>
    <property type="match status" value="1"/>
</dbReference>
<keyword evidence="4" id="KW-1185">Reference proteome</keyword>
<sequence length="124" mass="14211">MARMAKVRQTTCEERLEIVNYYLDNGADCLKVIRKYGVSHGQIYSWINKYRQYGAAGLQDRRGTGRSLGEADELGETERLRVENRLLRASIKNLKEERHVLKKHLSYLERRIAGGQAGDEGRSA</sequence>
<organism evidence="3 4">
    <name type="scientific">Pyramidobacter piscolens W5455</name>
    <dbReference type="NCBI Taxonomy" id="352165"/>
    <lineage>
        <taxon>Bacteria</taxon>
        <taxon>Thermotogati</taxon>
        <taxon>Synergistota</taxon>
        <taxon>Synergistia</taxon>
        <taxon>Synergistales</taxon>
        <taxon>Dethiosulfovibrionaceae</taxon>
        <taxon>Pyramidobacter</taxon>
    </lineage>
</organism>
<evidence type="ECO:0000259" key="2">
    <source>
        <dbReference type="Pfam" id="PF13518"/>
    </source>
</evidence>
<evidence type="ECO:0000313" key="4">
    <source>
        <dbReference type="Proteomes" id="UP000006462"/>
    </source>
</evidence>
<gene>
    <name evidence="3" type="ORF">HMPREF7215_0836</name>
</gene>
<dbReference type="EMBL" id="ADFP01000137">
    <property type="protein sequence ID" value="EFB89344.1"/>
    <property type="molecule type" value="Genomic_DNA"/>
</dbReference>
<dbReference type="Proteomes" id="UP000006462">
    <property type="component" value="Unassembled WGS sequence"/>
</dbReference>
<dbReference type="Pfam" id="PF13518">
    <property type="entry name" value="HTH_28"/>
    <property type="match status" value="1"/>
</dbReference>
<evidence type="ECO:0000313" key="3">
    <source>
        <dbReference type="EMBL" id="EFB89344.1"/>
    </source>
</evidence>
<feature type="domain" description="Insertion element IS150 protein InsJ-like helix-turn-helix" evidence="2">
    <location>
        <begin position="14"/>
        <end position="63"/>
    </location>
</feature>
<dbReference type="InterPro" id="IPR036388">
    <property type="entry name" value="WH-like_DNA-bd_sf"/>
</dbReference>
<proteinExistence type="predicted"/>
<feature type="coiled-coil region" evidence="1">
    <location>
        <begin position="77"/>
        <end position="111"/>
    </location>
</feature>